<accession>A0A1B7N9T7</accession>
<dbReference type="AlphaFoldDB" id="A0A1B7N9T7"/>
<organism evidence="1 2">
    <name type="scientific">Rhizopogon vinicolor AM-OR11-026</name>
    <dbReference type="NCBI Taxonomy" id="1314800"/>
    <lineage>
        <taxon>Eukaryota</taxon>
        <taxon>Fungi</taxon>
        <taxon>Dikarya</taxon>
        <taxon>Basidiomycota</taxon>
        <taxon>Agaricomycotina</taxon>
        <taxon>Agaricomycetes</taxon>
        <taxon>Agaricomycetidae</taxon>
        <taxon>Boletales</taxon>
        <taxon>Suillineae</taxon>
        <taxon>Rhizopogonaceae</taxon>
        <taxon>Rhizopogon</taxon>
    </lineage>
</organism>
<proteinExistence type="predicted"/>
<dbReference type="EMBL" id="KV448176">
    <property type="protein sequence ID" value="OAX41605.1"/>
    <property type="molecule type" value="Genomic_DNA"/>
</dbReference>
<evidence type="ECO:0000313" key="2">
    <source>
        <dbReference type="Proteomes" id="UP000092154"/>
    </source>
</evidence>
<reference evidence="1 2" key="1">
    <citation type="submission" date="2016-06" db="EMBL/GenBank/DDBJ databases">
        <title>Comparative genomics of the ectomycorrhizal sister species Rhizopogon vinicolor and Rhizopogon vesiculosus (Basidiomycota: Boletales) reveals a divergence of the mating type B locus.</title>
        <authorList>
            <consortium name="DOE Joint Genome Institute"/>
            <person name="Mujic A.B."/>
            <person name="Kuo A."/>
            <person name="Tritt A."/>
            <person name="Lipzen A."/>
            <person name="Chen C."/>
            <person name="Johnson J."/>
            <person name="Sharma A."/>
            <person name="Barry K."/>
            <person name="Grigoriev I.V."/>
            <person name="Spatafora J.W."/>
        </authorList>
    </citation>
    <scope>NUCLEOTIDE SEQUENCE [LARGE SCALE GENOMIC DNA]</scope>
    <source>
        <strain evidence="1 2">AM-OR11-026</strain>
    </source>
</reference>
<sequence>MSPPMQIACERLDCTWQNGDISIIRDGRDYEKALKSVEAKGLIMPSKTNFYFPVSPTTDTIKAGGRRSRCDSPQRC</sequence>
<dbReference type="OrthoDB" id="9972683at2759"/>
<evidence type="ECO:0000313" key="1">
    <source>
        <dbReference type="EMBL" id="OAX41605.1"/>
    </source>
</evidence>
<dbReference type="Proteomes" id="UP000092154">
    <property type="component" value="Unassembled WGS sequence"/>
</dbReference>
<dbReference type="STRING" id="1314800.A0A1B7N9T7"/>
<keyword evidence="2" id="KW-1185">Reference proteome</keyword>
<protein>
    <submittedName>
        <fullName evidence="1">Uncharacterized protein</fullName>
    </submittedName>
</protein>
<dbReference type="InParanoid" id="A0A1B7N9T7"/>
<gene>
    <name evidence="1" type="ORF">K503DRAFT_476359</name>
</gene>
<name>A0A1B7N9T7_9AGAM</name>